<keyword evidence="3" id="KW-1185">Reference proteome</keyword>
<feature type="region of interest" description="Disordered" evidence="1">
    <location>
        <begin position="85"/>
        <end position="119"/>
    </location>
</feature>
<evidence type="ECO:0000256" key="1">
    <source>
        <dbReference type="SAM" id="MobiDB-lite"/>
    </source>
</evidence>
<accession>C5LEM9</accession>
<name>C5LEM9_PERM5</name>
<dbReference type="EMBL" id="GG681295">
    <property type="protein sequence ID" value="EER04847.1"/>
    <property type="molecule type" value="Genomic_DNA"/>
</dbReference>
<dbReference type="InParanoid" id="C5LEM9"/>
<dbReference type="GeneID" id="9050337"/>
<sequence length="119" mass="12946">MQGGLRTVEGLHPQNQSGPAQFYIEAVSNIELQIKGEVITRLILETIGIRACPITQMEPSDPADSSFLSPLAGVTLKPIILADEDDINVRPEPESISNSTDRIRPDEPVAEALTTRRPS</sequence>
<protein>
    <submittedName>
        <fullName evidence="2">Uncharacterized protein</fullName>
    </submittedName>
</protein>
<dbReference type="RefSeq" id="XP_002773031.1">
    <property type="nucleotide sequence ID" value="XM_002772985.1"/>
</dbReference>
<reference evidence="2 3" key="1">
    <citation type="submission" date="2008-07" db="EMBL/GenBank/DDBJ databases">
        <authorList>
            <person name="El-Sayed N."/>
            <person name="Caler E."/>
            <person name="Inman J."/>
            <person name="Amedeo P."/>
            <person name="Hass B."/>
            <person name="Wortman J."/>
        </authorList>
    </citation>
    <scope>NUCLEOTIDE SEQUENCE [LARGE SCALE GENOMIC DNA]</scope>
    <source>
        <strain evidence="3">ATCC 50983 / TXsc</strain>
    </source>
</reference>
<dbReference type="Proteomes" id="UP000007800">
    <property type="component" value="Unassembled WGS sequence"/>
</dbReference>
<organism evidence="3">
    <name type="scientific">Perkinsus marinus (strain ATCC 50983 / TXsc)</name>
    <dbReference type="NCBI Taxonomy" id="423536"/>
    <lineage>
        <taxon>Eukaryota</taxon>
        <taxon>Sar</taxon>
        <taxon>Alveolata</taxon>
        <taxon>Perkinsozoa</taxon>
        <taxon>Perkinsea</taxon>
        <taxon>Perkinsida</taxon>
        <taxon>Perkinsidae</taxon>
        <taxon>Perkinsus</taxon>
    </lineage>
</organism>
<dbReference type="AlphaFoldDB" id="C5LEM9"/>
<evidence type="ECO:0000313" key="3">
    <source>
        <dbReference type="Proteomes" id="UP000007800"/>
    </source>
</evidence>
<proteinExistence type="predicted"/>
<gene>
    <name evidence="2" type="ORF">Pmar_PMAR026399</name>
</gene>
<evidence type="ECO:0000313" key="2">
    <source>
        <dbReference type="EMBL" id="EER04847.1"/>
    </source>
</evidence>